<proteinExistence type="predicted"/>
<evidence type="ECO:0000256" key="2">
    <source>
        <dbReference type="SAM" id="SignalP"/>
    </source>
</evidence>
<name>V6SRS6_9FLAO</name>
<dbReference type="InterPro" id="IPR021255">
    <property type="entry name" value="DUF2807"/>
</dbReference>
<dbReference type="Gene3D" id="2.160.20.120">
    <property type="match status" value="1"/>
</dbReference>
<feature type="domain" description="Putative auto-transporter adhesin head GIN" evidence="3">
    <location>
        <begin position="50"/>
        <end position="230"/>
    </location>
</feature>
<accession>V6SRS6</accession>
<evidence type="ECO:0000256" key="1">
    <source>
        <dbReference type="SAM" id="MobiDB-lite"/>
    </source>
</evidence>
<feature type="signal peptide" evidence="2">
    <location>
        <begin position="1"/>
        <end position="17"/>
    </location>
</feature>
<keyword evidence="4" id="KW-0449">Lipoprotein</keyword>
<dbReference type="Pfam" id="PF10988">
    <property type="entry name" value="DUF2807"/>
    <property type="match status" value="1"/>
</dbReference>
<protein>
    <submittedName>
        <fullName evidence="4">Lipoprotein</fullName>
    </submittedName>
</protein>
<sequence length="246" mass="25728">MIKVVLFCTKLVIATLAAIMLNSCTSSVSLGNSIKGSGNVTKEARNLTGFNKVTVAKGLDCEIQQSDKFAVIVEADDNLHEGIITTVDHGVLKIDSEYGNYKNVSSKKIIVQMPVIVSLESTSGSNLKSLNTLKGNAIALKTSSGSEMNVTIESDTITCESTSGSELNVRGKALKTFAHSSSGSSINAENLMANEIDAQSNSGSSITVAPILLLDAKASSGSSVSYTKKPQQLRKQTSSGGSVSEE</sequence>
<comment type="caution">
    <text evidence="4">The sequence shown here is derived from an EMBL/GenBank/DDBJ whole genome shotgun (WGS) entry which is preliminary data.</text>
</comment>
<dbReference type="EMBL" id="AVGG01000005">
    <property type="protein sequence ID" value="ESU28897.1"/>
    <property type="molecule type" value="Genomic_DNA"/>
</dbReference>
<gene>
    <name evidence="4" type="ORF">FLJC2902T_14940</name>
</gene>
<feature type="chain" id="PRO_5004751137" evidence="2">
    <location>
        <begin position="18"/>
        <end position="246"/>
    </location>
</feature>
<evidence type="ECO:0000313" key="5">
    <source>
        <dbReference type="Proteomes" id="UP000018004"/>
    </source>
</evidence>
<keyword evidence="2" id="KW-0732">Signal</keyword>
<organism evidence="4 5">
    <name type="scientific">Flavobacterium limnosediminis JC2902</name>
    <dbReference type="NCBI Taxonomy" id="1341181"/>
    <lineage>
        <taxon>Bacteria</taxon>
        <taxon>Pseudomonadati</taxon>
        <taxon>Bacteroidota</taxon>
        <taxon>Flavobacteriia</taxon>
        <taxon>Flavobacteriales</taxon>
        <taxon>Flavobacteriaceae</taxon>
        <taxon>Flavobacterium</taxon>
    </lineage>
</organism>
<dbReference type="eggNOG" id="COG3595">
    <property type="taxonomic scope" value="Bacteria"/>
</dbReference>
<reference evidence="4 5" key="1">
    <citation type="submission" date="2013-08" db="EMBL/GenBank/DDBJ databases">
        <title>Flavobacterium limnosediminis JC2902 genome sequencing.</title>
        <authorList>
            <person name="Lee K."/>
            <person name="Yi H."/>
            <person name="Park S."/>
            <person name="Chun J."/>
        </authorList>
    </citation>
    <scope>NUCLEOTIDE SEQUENCE [LARGE SCALE GENOMIC DNA]</scope>
    <source>
        <strain evidence="4 5">JC2902</strain>
    </source>
</reference>
<dbReference type="STRING" id="1341181.FLJC2902T_14940"/>
<dbReference type="PATRIC" id="fig|1341181.4.peg.1470"/>
<keyword evidence="5" id="KW-1185">Reference proteome</keyword>
<dbReference type="AlphaFoldDB" id="V6SRS6"/>
<dbReference type="Proteomes" id="UP000018004">
    <property type="component" value="Unassembled WGS sequence"/>
</dbReference>
<dbReference type="OrthoDB" id="1422484at2"/>
<evidence type="ECO:0000313" key="4">
    <source>
        <dbReference type="EMBL" id="ESU28897.1"/>
    </source>
</evidence>
<evidence type="ECO:0000259" key="3">
    <source>
        <dbReference type="Pfam" id="PF10988"/>
    </source>
</evidence>
<dbReference type="RefSeq" id="WP_023579133.1">
    <property type="nucleotide sequence ID" value="NZ_AVGG01000005.1"/>
</dbReference>
<feature type="region of interest" description="Disordered" evidence="1">
    <location>
        <begin position="222"/>
        <end position="246"/>
    </location>
</feature>